<dbReference type="InterPro" id="IPR039773">
    <property type="entry name" value="BAG_chaperone_regulator"/>
</dbReference>
<proteinExistence type="predicted"/>
<dbReference type="InterPro" id="IPR003103">
    <property type="entry name" value="BAG_domain"/>
</dbReference>
<dbReference type="InterPro" id="IPR036533">
    <property type="entry name" value="BAG_dom_sf"/>
</dbReference>
<gene>
    <name evidence="5" type="ORF">ACH5RR_010236</name>
</gene>
<organism evidence="5 6">
    <name type="scientific">Cinchona calisaya</name>
    <dbReference type="NCBI Taxonomy" id="153742"/>
    <lineage>
        <taxon>Eukaryota</taxon>
        <taxon>Viridiplantae</taxon>
        <taxon>Streptophyta</taxon>
        <taxon>Embryophyta</taxon>
        <taxon>Tracheophyta</taxon>
        <taxon>Spermatophyta</taxon>
        <taxon>Magnoliopsida</taxon>
        <taxon>eudicotyledons</taxon>
        <taxon>Gunneridae</taxon>
        <taxon>Pentapetalae</taxon>
        <taxon>asterids</taxon>
        <taxon>lamiids</taxon>
        <taxon>Gentianales</taxon>
        <taxon>Rubiaceae</taxon>
        <taxon>Cinchonoideae</taxon>
        <taxon>Cinchoneae</taxon>
        <taxon>Cinchona</taxon>
    </lineage>
</organism>
<feature type="domain" description="BAG" evidence="4">
    <location>
        <begin position="144"/>
        <end position="225"/>
    </location>
</feature>
<dbReference type="PANTHER" id="PTHR12329:SF16">
    <property type="entry name" value="BAG FAMILY MOLECULAR CHAPERONE REGULATOR 1"/>
    <property type="match status" value="1"/>
</dbReference>
<keyword evidence="1" id="KW-0143">Chaperone</keyword>
<dbReference type="InterPro" id="IPR029071">
    <property type="entry name" value="Ubiquitin-like_domsf"/>
</dbReference>
<dbReference type="PROSITE" id="PS50053">
    <property type="entry name" value="UBIQUITIN_2"/>
    <property type="match status" value="1"/>
</dbReference>
<evidence type="ECO:0000256" key="2">
    <source>
        <dbReference type="SAM" id="MobiDB-lite"/>
    </source>
</evidence>
<dbReference type="Proteomes" id="UP001630127">
    <property type="component" value="Unassembled WGS sequence"/>
</dbReference>
<dbReference type="Gene3D" id="1.20.58.120">
    <property type="entry name" value="BAG domain"/>
    <property type="match status" value="1"/>
</dbReference>
<feature type="region of interest" description="Disordered" evidence="2">
    <location>
        <begin position="1"/>
        <end position="21"/>
    </location>
</feature>
<protein>
    <recommendedName>
        <fullName evidence="7">BAG family molecular chaperone regulator 4</fullName>
    </recommendedName>
</protein>
<evidence type="ECO:0000259" key="4">
    <source>
        <dbReference type="PROSITE" id="PS51035"/>
    </source>
</evidence>
<dbReference type="AlphaFoldDB" id="A0ABD3AHQ8"/>
<accession>A0ABD3AHQ8</accession>
<dbReference type="SUPFAM" id="SSF54236">
    <property type="entry name" value="Ubiquitin-like"/>
    <property type="match status" value="1"/>
</dbReference>
<comment type="caution">
    <text evidence="5">The sequence shown here is derived from an EMBL/GenBank/DDBJ whole genome shotgun (WGS) entry which is preliminary data.</text>
</comment>
<dbReference type="Pfam" id="PF00240">
    <property type="entry name" value="ubiquitin"/>
    <property type="match status" value="1"/>
</dbReference>
<dbReference type="Pfam" id="PF02179">
    <property type="entry name" value="BAG"/>
    <property type="match status" value="1"/>
</dbReference>
<dbReference type="EMBL" id="JBJUIK010000004">
    <property type="protein sequence ID" value="KAL3530914.1"/>
    <property type="molecule type" value="Genomic_DNA"/>
</dbReference>
<dbReference type="Gene3D" id="3.10.20.90">
    <property type="entry name" value="Phosphatidylinositol 3-kinase Catalytic Subunit, Chain A, domain 1"/>
    <property type="match status" value="1"/>
</dbReference>
<evidence type="ECO:0008006" key="7">
    <source>
        <dbReference type="Google" id="ProtNLM"/>
    </source>
</evidence>
<evidence type="ECO:0000313" key="5">
    <source>
        <dbReference type="EMBL" id="KAL3530914.1"/>
    </source>
</evidence>
<evidence type="ECO:0000259" key="3">
    <source>
        <dbReference type="PROSITE" id="PS50053"/>
    </source>
</evidence>
<dbReference type="PROSITE" id="PS51035">
    <property type="entry name" value="BAG"/>
    <property type="match status" value="1"/>
</dbReference>
<dbReference type="SUPFAM" id="SSF63491">
    <property type="entry name" value="BAG domain"/>
    <property type="match status" value="1"/>
</dbReference>
<name>A0ABD3AHQ8_9GENT</name>
<dbReference type="GO" id="GO:0005737">
    <property type="term" value="C:cytoplasm"/>
    <property type="evidence" value="ECO:0007669"/>
    <property type="project" value="UniProtKB-ARBA"/>
</dbReference>
<feature type="domain" description="Ubiquitin-like" evidence="3">
    <location>
        <begin position="55"/>
        <end position="123"/>
    </location>
</feature>
<evidence type="ECO:0000256" key="1">
    <source>
        <dbReference type="ARBA" id="ARBA00023186"/>
    </source>
</evidence>
<dbReference type="PANTHER" id="PTHR12329">
    <property type="entry name" value="BCL2-ASSOCIATED ATHANOGENE"/>
    <property type="match status" value="1"/>
</dbReference>
<evidence type="ECO:0000313" key="6">
    <source>
        <dbReference type="Proteomes" id="UP001630127"/>
    </source>
</evidence>
<dbReference type="SMART" id="SM00264">
    <property type="entry name" value="BAG"/>
    <property type="match status" value="1"/>
</dbReference>
<sequence>MKRSSATSKAGRLQKNGKTNDQGLVTSTIDWEVRPGGLLVQKRGLDPANISGPMIKIKVSHDSYYHDLTVPSQSTFGDVKRILANKTGLEPMVQRLLFRGKEKDDDECLHIAGVDDMSKLILLEDPASKERKFEEMMKNQANKAYETVGKTRAEVDKLSEKVVDLEKAVQNGIKIVDKEFVVLTELLMMQLLKLDSIEANGEAREQRRSEVHRIQSFVDKLDNLKARNSFNGFSNYVTASFVTTKWETFDSGVGSLTAPTPLHHSTNAVEDWQLFD</sequence>
<dbReference type="InterPro" id="IPR000626">
    <property type="entry name" value="Ubiquitin-like_dom"/>
</dbReference>
<keyword evidence="6" id="KW-1185">Reference proteome</keyword>
<reference evidence="5 6" key="1">
    <citation type="submission" date="2024-11" db="EMBL/GenBank/DDBJ databases">
        <title>A near-complete genome assembly of Cinchona calisaya.</title>
        <authorList>
            <person name="Lian D.C."/>
            <person name="Zhao X.W."/>
            <person name="Wei L."/>
        </authorList>
    </citation>
    <scope>NUCLEOTIDE SEQUENCE [LARGE SCALE GENOMIC DNA]</scope>
    <source>
        <tissue evidence="5">Nenye</tissue>
    </source>
</reference>